<name>A0A6J8E0T3_MYTCO</name>
<dbReference type="OrthoDB" id="427924at2759"/>
<dbReference type="InterPro" id="IPR043502">
    <property type="entry name" value="DNA/RNA_pol_sf"/>
</dbReference>
<dbReference type="SUPFAM" id="SSF56672">
    <property type="entry name" value="DNA/RNA polymerases"/>
    <property type="match status" value="1"/>
</dbReference>
<dbReference type="InterPro" id="IPR043128">
    <property type="entry name" value="Rev_trsase/Diguanyl_cyclase"/>
</dbReference>
<dbReference type="AlphaFoldDB" id="A0A6J8E0T3"/>
<keyword evidence="2" id="KW-1185">Reference proteome</keyword>
<evidence type="ECO:0000313" key="2">
    <source>
        <dbReference type="Proteomes" id="UP000507470"/>
    </source>
</evidence>
<sequence length="222" mass="25394">MFNEEKKLSTTSVSTTEVFTTDFNVSEDEEEDQTDNCIESRMPSRVIEAVFDCDPYLSCPVASCNNIKLTTSKDDDDDFVFDCDPYLSCPVASCNNTKLTTSNDDDDGIFKMTCKTWNWKFRVSNCTSSSRDILLLKINNLLTPDANSGAERITVKDHRIERLQFVFERLRKHGLKLKTSKCHFFKTEVKYLGHVISLEGIRTDPNKTSAIKDWKIPNTEKN</sequence>
<proteinExistence type="predicted"/>
<reference evidence="1 2" key="1">
    <citation type="submission" date="2020-06" db="EMBL/GenBank/DDBJ databases">
        <authorList>
            <person name="Li R."/>
            <person name="Bekaert M."/>
        </authorList>
    </citation>
    <scope>NUCLEOTIDE SEQUENCE [LARGE SCALE GENOMIC DNA]</scope>
    <source>
        <strain evidence="2">wild</strain>
    </source>
</reference>
<evidence type="ECO:0008006" key="3">
    <source>
        <dbReference type="Google" id="ProtNLM"/>
    </source>
</evidence>
<dbReference type="InterPro" id="IPR051320">
    <property type="entry name" value="Viral_Replic_Matur_Polypro"/>
</dbReference>
<dbReference type="PANTHER" id="PTHR33064">
    <property type="entry name" value="POL PROTEIN"/>
    <property type="match status" value="1"/>
</dbReference>
<dbReference type="PANTHER" id="PTHR33064:SF37">
    <property type="entry name" value="RIBONUCLEASE H"/>
    <property type="match status" value="1"/>
</dbReference>
<protein>
    <recommendedName>
        <fullName evidence="3">Reverse transcriptase domain-containing protein</fullName>
    </recommendedName>
</protein>
<organism evidence="1 2">
    <name type="scientific">Mytilus coruscus</name>
    <name type="common">Sea mussel</name>
    <dbReference type="NCBI Taxonomy" id="42192"/>
    <lineage>
        <taxon>Eukaryota</taxon>
        <taxon>Metazoa</taxon>
        <taxon>Spiralia</taxon>
        <taxon>Lophotrochozoa</taxon>
        <taxon>Mollusca</taxon>
        <taxon>Bivalvia</taxon>
        <taxon>Autobranchia</taxon>
        <taxon>Pteriomorphia</taxon>
        <taxon>Mytilida</taxon>
        <taxon>Mytiloidea</taxon>
        <taxon>Mytilidae</taxon>
        <taxon>Mytilinae</taxon>
        <taxon>Mytilus</taxon>
    </lineage>
</organism>
<evidence type="ECO:0000313" key="1">
    <source>
        <dbReference type="EMBL" id="CAC5413583.1"/>
    </source>
</evidence>
<dbReference type="Proteomes" id="UP000507470">
    <property type="component" value="Unassembled WGS sequence"/>
</dbReference>
<dbReference type="EMBL" id="CACVKT020008161">
    <property type="protein sequence ID" value="CAC5413583.1"/>
    <property type="molecule type" value="Genomic_DNA"/>
</dbReference>
<gene>
    <name evidence="1" type="ORF">MCOR_46462</name>
</gene>
<accession>A0A6J8E0T3</accession>
<dbReference type="Gene3D" id="3.30.70.270">
    <property type="match status" value="1"/>
</dbReference>